<dbReference type="Pfam" id="PF04965">
    <property type="entry name" value="GPW_gp25"/>
    <property type="match status" value="1"/>
</dbReference>
<dbReference type="Gene3D" id="3.10.450.40">
    <property type="match status" value="1"/>
</dbReference>
<dbReference type="STRING" id="357804.Ping_0020"/>
<organism evidence="2 3">
    <name type="scientific">Psychromonas ingrahamii (strain DSM 17664 / CCUG 51855 / 37)</name>
    <dbReference type="NCBI Taxonomy" id="357804"/>
    <lineage>
        <taxon>Bacteria</taxon>
        <taxon>Pseudomonadati</taxon>
        <taxon>Pseudomonadota</taxon>
        <taxon>Gammaproteobacteria</taxon>
        <taxon>Alteromonadales</taxon>
        <taxon>Psychromonadaceae</taxon>
        <taxon>Psychromonas</taxon>
    </lineage>
</organism>
<protein>
    <recommendedName>
        <fullName evidence="1">IraD/Gp25-like domain-containing protein</fullName>
    </recommendedName>
</protein>
<evidence type="ECO:0000313" key="3">
    <source>
        <dbReference type="Proteomes" id="UP000000639"/>
    </source>
</evidence>
<dbReference type="HOGENOM" id="CLU_1894484_0_0_6"/>
<feature type="domain" description="IraD/Gp25-like" evidence="1">
    <location>
        <begin position="29"/>
        <end position="105"/>
    </location>
</feature>
<dbReference type="AlphaFoldDB" id="A1SQY0"/>
<evidence type="ECO:0000259" key="1">
    <source>
        <dbReference type="Pfam" id="PF04965"/>
    </source>
</evidence>
<accession>A1SQY0</accession>
<dbReference type="eggNOG" id="COG3518">
    <property type="taxonomic scope" value="Bacteria"/>
</dbReference>
<evidence type="ECO:0000313" key="2">
    <source>
        <dbReference type="EMBL" id="ABM01895.1"/>
    </source>
</evidence>
<name>A1SQY0_PSYIN</name>
<dbReference type="Proteomes" id="UP000000639">
    <property type="component" value="Chromosome"/>
</dbReference>
<dbReference type="InterPro" id="IPR007048">
    <property type="entry name" value="IraD/Gp25-like"/>
</dbReference>
<dbReference type="RefSeq" id="WP_011768454.1">
    <property type="nucleotide sequence ID" value="NC_008709.1"/>
</dbReference>
<sequence length="134" mass="15319">MLRLSEKLNLLTVKNESAKQLESLNIATSMRNYLQKILNTRQGSVLIAPDMGMPKIDLSEGIVEQVDKQNVLNMIKILLEKYDPRIESLHTELKENHNITVILSFQLLVTTRSKHVVTLFGKLQSDSTFELELQ</sequence>
<proteinExistence type="predicted"/>
<dbReference type="SUPFAM" id="SSF160719">
    <property type="entry name" value="gpW/gp25-like"/>
    <property type="match status" value="1"/>
</dbReference>
<gene>
    <name evidence="2" type="ordered locus">Ping_0020</name>
</gene>
<reference evidence="2 3" key="1">
    <citation type="submission" date="2007-01" db="EMBL/GenBank/DDBJ databases">
        <title>Complete sequence of Psychromonas ingrahamii 37.</title>
        <authorList>
            <consortium name="US DOE Joint Genome Institute"/>
            <person name="Copeland A."/>
            <person name="Lucas S."/>
            <person name="Lapidus A."/>
            <person name="Barry K."/>
            <person name="Detter J.C."/>
            <person name="Glavina del Rio T."/>
            <person name="Hammon N."/>
            <person name="Israni S."/>
            <person name="Dalin E."/>
            <person name="Tice H."/>
            <person name="Pitluck S."/>
            <person name="Thompson L.S."/>
            <person name="Brettin T."/>
            <person name="Bruce D."/>
            <person name="Han C."/>
            <person name="Tapia R."/>
            <person name="Schmutz J."/>
            <person name="Larimer F."/>
            <person name="Land M."/>
            <person name="Hauser L."/>
            <person name="Kyrpides N."/>
            <person name="Ivanova N."/>
            <person name="Staley J."/>
            <person name="Richardson P."/>
        </authorList>
    </citation>
    <scope>NUCLEOTIDE SEQUENCE [LARGE SCALE GENOMIC DNA]</scope>
    <source>
        <strain evidence="2 3">37</strain>
    </source>
</reference>
<dbReference type="OrthoDB" id="6399624at2"/>
<dbReference type="KEGG" id="pin:Ping_0020"/>
<keyword evidence="3" id="KW-1185">Reference proteome</keyword>
<dbReference type="EMBL" id="CP000510">
    <property type="protein sequence ID" value="ABM01895.1"/>
    <property type="molecule type" value="Genomic_DNA"/>
</dbReference>